<comment type="similarity">
    <text evidence="1">Belongs to the SOS response-associated peptidase family.</text>
</comment>
<protein>
    <submittedName>
        <fullName evidence="9">DUF159 family protein</fullName>
    </submittedName>
</protein>
<evidence type="ECO:0000256" key="8">
    <source>
        <dbReference type="SAM" id="MobiDB-lite"/>
    </source>
</evidence>
<dbReference type="GO" id="GO:0016829">
    <property type="term" value="F:lyase activity"/>
    <property type="evidence" value="ECO:0007669"/>
    <property type="project" value="UniProtKB-KW"/>
</dbReference>
<keyword evidence="10" id="KW-1185">Reference proteome</keyword>
<evidence type="ECO:0000256" key="6">
    <source>
        <dbReference type="ARBA" id="ARBA00023125"/>
    </source>
</evidence>
<dbReference type="PANTHER" id="PTHR13604">
    <property type="entry name" value="DC12-RELATED"/>
    <property type="match status" value="1"/>
</dbReference>
<evidence type="ECO:0000256" key="4">
    <source>
        <dbReference type="ARBA" id="ARBA00022801"/>
    </source>
</evidence>
<dbReference type="InterPro" id="IPR003738">
    <property type="entry name" value="SRAP"/>
</dbReference>
<dbReference type="GO" id="GO:0106300">
    <property type="term" value="P:protein-DNA covalent cross-linking repair"/>
    <property type="evidence" value="ECO:0007669"/>
    <property type="project" value="InterPro"/>
</dbReference>
<comment type="caution">
    <text evidence="9">The sequence shown here is derived from an EMBL/GenBank/DDBJ whole genome shotgun (WGS) entry which is preliminary data.</text>
</comment>
<dbReference type="Pfam" id="PF02586">
    <property type="entry name" value="SRAP"/>
    <property type="match status" value="1"/>
</dbReference>
<dbReference type="InterPro" id="IPR036590">
    <property type="entry name" value="SRAP-like"/>
</dbReference>
<sequence length="226" mass="24847">MCGRYALFSDSETLAHRFDVTVAEYDPTYNAAPSQSLPVVTNDDPGVLQSFQWGLVPSWAGDADPGPINARVETAHEKPTFAESVETRRCLVPCDGFYEWREEGGTNQPYFFARADGAPFAMAGIWARYEPETKQTGLGEFADAGGPDQEADAVHSFAILTTEASGVVADYHHRESVVLSRTEETRWLDGDLDVRERENALDVSAHPVSRAVNDPANDRPALVERV</sequence>
<evidence type="ECO:0000313" key="9">
    <source>
        <dbReference type="EMBL" id="GGL30365.1"/>
    </source>
</evidence>
<keyword evidence="4" id="KW-0378">Hydrolase</keyword>
<keyword evidence="3" id="KW-0227">DNA damage</keyword>
<dbReference type="GO" id="GO:0003697">
    <property type="term" value="F:single-stranded DNA binding"/>
    <property type="evidence" value="ECO:0007669"/>
    <property type="project" value="InterPro"/>
</dbReference>
<evidence type="ECO:0000256" key="7">
    <source>
        <dbReference type="ARBA" id="ARBA00023239"/>
    </source>
</evidence>
<name>A0A830EW11_9EURY</name>
<keyword evidence="6" id="KW-0238">DNA-binding</keyword>
<feature type="region of interest" description="Disordered" evidence="8">
    <location>
        <begin position="203"/>
        <end position="226"/>
    </location>
</feature>
<evidence type="ECO:0000256" key="2">
    <source>
        <dbReference type="ARBA" id="ARBA00022670"/>
    </source>
</evidence>
<organism evidence="9 10">
    <name type="scientific">Halarchaeum grantii</name>
    <dbReference type="NCBI Taxonomy" id="1193105"/>
    <lineage>
        <taxon>Archaea</taxon>
        <taxon>Methanobacteriati</taxon>
        <taxon>Methanobacteriota</taxon>
        <taxon>Stenosarchaea group</taxon>
        <taxon>Halobacteria</taxon>
        <taxon>Halobacteriales</taxon>
        <taxon>Halobacteriaceae</taxon>
    </lineage>
</organism>
<evidence type="ECO:0000256" key="5">
    <source>
        <dbReference type="ARBA" id="ARBA00023124"/>
    </source>
</evidence>
<gene>
    <name evidence="9" type="ORF">GCM10009037_12580</name>
</gene>
<dbReference type="PANTHER" id="PTHR13604:SF0">
    <property type="entry name" value="ABASIC SITE PROCESSING PROTEIN HMCES"/>
    <property type="match status" value="1"/>
</dbReference>
<reference evidence="9 10" key="1">
    <citation type="journal article" date="2019" name="Int. J. Syst. Evol. Microbiol.">
        <title>The Global Catalogue of Microorganisms (GCM) 10K type strain sequencing project: providing services to taxonomists for standard genome sequencing and annotation.</title>
        <authorList>
            <consortium name="The Broad Institute Genomics Platform"/>
            <consortium name="The Broad Institute Genome Sequencing Center for Infectious Disease"/>
            <person name="Wu L."/>
            <person name="Ma J."/>
        </authorList>
    </citation>
    <scope>NUCLEOTIDE SEQUENCE [LARGE SCALE GENOMIC DNA]</scope>
    <source>
        <strain evidence="9 10">JCM 19585</strain>
    </source>
</reference>
<keyword evidence="7" id="KW-0456">Lyase</keyword>
<evidence type="ECO:0000256" key="3">
    <source>
        <dbReference type="ARBA" id="ARBA00022763"/>
    </source>
</evidence>
<dbReference type="GO" id="GO:0008233">
    <property type="term" value="F:peptidase activity"/>
    <property type="evidence" value="ECO:0007669"/>
    <property type="project" value="UniProtKB-KW"/>
</dbReference>
<dbReference type="Gene3D" id="3.90.1680.10">
    <property type="entry name" value="SOS response associated peptidase-like"/>
    <property type="match status" value="1"/>
</dbReference>
<evidence type="ECO:0000313" key="10">
    <source>
        <dbReference type="Proteomes" id="UP000628840"/>
    </source>
</evidence>
<dbReference type="Proteomes" id="UP000628840">
    <property type="component" value="Unassembled WGS sequence"/>
</dbReference>
<evidence type="ECO:0000256" key="1">
    <source>
        <dbReference type="ARBA" id="ARBA00008136"/>
    </source>
</evidence>
<keyword evidence="2" id="KW-0645">Protease</keyword>
<dbReference type="GO" id="GO:0006508">
    <property type="term" value="P:proteolysis"/>
    <property type="evidence" value="ECO:0007669"/>
    <property type="project" value="UniProtKB-KW"/>
</dbReference>
<keyword evidence="5" id="KW-0190">Covalent protein-DNA linkage</keyword>
<proteinExistence type="inferred from homology"/>
<dbReference type="EMBL" id="BMPF01000002">
    <property type="protein sequence ID" value="GGL30365.1"/>
    <property type="molecule type" value="Genomic_DNA"/>
</dbReference>
<accession>A0A830EW11</accession>
<dbReference type="AlphaFoldDB" id="A0A830EW11"/>
<dbReference type="RefSeq" id="WP_188880474.1">
    <property type="nucleotide sequence ID" value="NZ_BMPF01000002.1"/>
</dbReference>
<dbReference type="SUPFAM" id="SSF143081">
    <property type="entry name" value="BB1717-like"/>
    <property type="match status" value="1"/>
</dbReference>
<dbReference type="OrthoDB" id="109020at2157"/>